<dbReference type="Pfam" id="PF00005">
    <property type="entry name" value="ABC_tran"/>
    <property type="match status" value="1"/>
</dbReference>
<organism evidence="10 11">
    <name type="scientific">Vibrio tritonius</name>
    <dbReference type="NCBI Taxonomy" id="1435069"/>
    <lineage>
        <taxon>Bacteria</taxon>
        <taxon>Pseudomonadati</taxon>
        <taxon>Pseudomonadota</taxon>
        <taxon>Gammaproteobacteria</taxon>
        <taxon>Vibrionales</taxon>
        <taxon>Vibrionaceae</taxon>
        <taxon>Vibrio</taxon>
    </lineage>
</organism>
<keyword evidence="1 8" id="KW-0813">Transport</keyword>
<dbReference type="InterPro" id="IPR023693">
    <property type="entry name" value="ABC_transptr_BtuD"/>
</dbReference>
<comment type="subcellular location">
    <subcellularLocation>
        <location evidence="8">Cell membrane</location>
        <topology evidence="8">Peripheral membrane protein</topology>
    </subcellularLocation>
</comment>
<dbReference type="Gene3D" id="3.40.50.300">
    <property type="entry name" value="P-loop containing nucleotide triphosphate hydrolases"/>
    <property type="match status" value="1"/>
</dbReference>
<comment type="caution">
    <text evidence="10">The sequence shown here is derived from an EMBL/GenBank/DDBJ whole genome shotgun (WGS) entry which is preliminary data.</text>
</comment>
<comment type="function">
    <text evidence="8">Part of the ABC transporter complex BtuCDF involved in vitamin B12 import. Responsible for energy coupling to the transport system.</text>
</comment>
<evidence type="ECO:0000256" key="1">
    <source>
        <dbReference type="ARBA" id="ARBA00022448"/>
    </source>
</evidence>
<gene>
    <name evidence="8 10" type="primary">btuD</name>
    <name evidence="10" type="ORF">LDJ79_15295</name>
</gene>
<comment type="similarity">
    <text evidence="8">Belongs to the ABC transporter superfamily. Vitamin B12 importer (TC 3.A.1.13.1) family.</text>
</comment>
<keyword evidence="7 8" id="KW-0472">Membrane</keyword>
<dbReference type="SMART" id="SM00382">
    <property type="entry name" value="AAA"/>
    <property type="match status" value="1"/>
</dbReference>
<keyword evidence="4 8" id="KW-0547">Nucleotide-binding</keyword>
<dbReference type="SUPFAM" id="SSF52540">
    <property type="entry name" value="P-loop containing nucleoside triphosphate hydrolases"/>
    <property type="match status" value="1"/>
</dbReference>
<evidence type="ECO:0000256" key="4">
    <source>
        <dbReference type="ARBA" id="ARBA00022741"/>
    </source>
</evidence>
<comment type="subunit">
    <text evidence="8">The complex is composed of two ATP-binding proteins (BtuD), two transmembrane proteins (BtuC) and a solute-binding protein (BtuF).</text>
</comment>
<dbReference type="GO" id="GO:0005524">
    <property type="term" value="F:ATP binding"/>
    <property type="evidence" value="ECO:0007669"/>
    <property type="project" value="UniProtKB-KW"/>
</dbReference>
<dbReference type="InterPro" id="IPR027417">
    <property type="entry name" value="P-loop_NTPase"/>
</dbReference>
<proteinExistence type="inferred from homology"/>
<reference evidence="11" key="1">
    <citation type="submission" date="2023-07" db="EMBL/GenBank/DDBJ databases">
        <title>Molecular identification of indigenous halophilic bacteria isolated from red sea cost, biodegradation of synthetic dyes and assessment of degraded metabolite toxicity.</title>
        <authorList>
            <person name="Chaieb K."/>
            <person name="Altayb H.N."/>
        </authorList>
    </citation>
    <scope>NUCLEOTIDE SEQUENCE [LARGE SCALE GENOMIC DNA]</scope>
    <source>
        <strain evidence="11">K20</strain>
    </source>
</reference>
<keyword evidence="11" id="KW-1185">Reference proteome</keyword>
<comment type="catalytic activity">
    <reaction evidence="8">
        <text>an R-cob(III)alamin(out) + ATP + H2O = an R-cob(III)alamin(in) + ADP + phosphate + H(+)</text>
        <dbReference type="Rhea" id="RHEA:17873"/>
        <dbReference type="ChEBI" id="CHEBI:15377"/>
        <dbReference type="ChEBI" id="CHEBI:15378"/>
        <dbReference type="ChEBI" id="CHEBI:30616"/>
        <dbReference type="ChEBI" id="CHEBI:43474"/>
        <dbReference type="ChEBI" id="CHEBI:140785"/>
        <dbReference type="ChEBI" id="CHEBI:456216"/>
        <dbReference type="EC" id="7.6.2.8"/>
    </reaction>
</comment>
<dbReference type="InterPro" id="IPR003593">
    <property type="entry name" value="AAA+_ATPase"/>
</dbReference>
<evidence type="ECO:0000259" key="9">
    <source>
        <dbReference type="PROSITE" id="PS50893"/>
    </source>
</evidence>
<evidence type="ECO:0000256" key="5">
    <source>
        <dbReference type="ARBA" id="ARBA00022840"/>
    </source>
</evidence>
<name>A0ABS7YP80_9VIBR</name>
<keyword evidence="6 8" id="KW-1278">Translocase</keyword>
<dbReference type="Proteomes" id="UP001199044">
    <property type="component" value="Unassembled WGS sequence"/>
</dbReference>
<protein>
    <recommendedName>
        <fullName evidence="8">Vitamin B12 import ATP-binding protein BtuD</fullName>
        <ecNumber evidence="8">7.6.2.8</ecNumber>
    </recommendedName>
    <alternativeName>
        <fullName evidence="8">Vitamin B12-transporting ATPase</fullName>
    </alternativeName>
</protein>
<evidence type="ECO:0000256" key="2">
    <source>
        <dbReference type="ARBA" id="ARBA00022475"/>
    </source>
</evidence>
<dbReference type="EC" id="7.6.2.8" evidence="8"/>
<dbReference type="InterPro" id="IPR003439">
    <property type="entry name" value="ABC_transporter-like_ATP-bd"/>
</dbReference>
<dbReference type="HAMAP" id="MF_01005">
    <property type="entry name" value="BtuD"/>
    <property type="match status" value="1"/>
</dbReference>
<evidence type="ECO:0000313" key="10">
    <source>
        <dbReference type="EMBL" id="MCA2017489.1"/>
    </source>
</evidence>
<sequence length="251" mass="27885">MIRIKDLQVGHRLLPLSFECEAGEVLHILGPNGCGKSTLLGALAGMTECQGEVWFDDVLVSKLSLPELALKRAFLPQAQRPSFNLDVFQYLALSLPACIDVHDEKVLPVVNELSELLNISDKLHRSIHQLSGGEWQRVRLAGCCLQIWPTLNPYAKMLILDEPAAPLDIAQEALLYKLIAYVKQQGITVVMANHDLNRSLRHADRVVLLRKGVVESIGLPIEVLTEEMLACVFNTSVKLVDFDGKSILLFE</sequence>
<keyword evidence="3" id="KW-0997">Cell inner membrane</keyword>
<keyword evidence="2 8" id="KW-1003">Cell membrane</keyword>
<evidence type="ECO:0000256" key="8">
    <source>
        <dbReference type="HAMAP-Rule" id="MF_01005"/>
    </source>
</evidence>
<dbReference type="PANTHER" id="PTHR42734">
    <property type="entry name" value="METAL TRANSPORT SYSTEM ATP-BINDING PROTEIN TM_0124-RELATED"/>
    <property type="match status" value="1"/>
</dbReference>
<evidence type="ECO:0000256" key="3">
    <source>
        <dbReference type="ARBA" id="ARBA00022519"/>
    </source>
</evidence>
<dbReference type="PROSITE" id="PS50893">
    <property type="entry name" value="ABC_TRANSPORTER_2"/>
    <property type="match status" value="1"/>
</dbReference>
<feature type="domain" description="ABC transporter" evidence="9">
    <location>
        <begin position="2"/>
        <end position="236"/>
    </location>
</feature>
<dbReference type="InterPro" id="IPR050153">
    <property type="entry name" value="Metal_Ion_Import_ABC"/>
</dbReference>
<dbReference type="CDD" id="cd03214">
    <property type="entry name" value="ABC_Iron-Siderophores_B12_Hemin"/>
    <property type="match status" value="1"/>
</dbReference>
<dbReference type="RefSeq" id="WP_225251205.1">
    <property type="nucleotide sequence ID" value="NZ_JAIWIU010000107.1"/>
</dbReference>
<accession>A0ABS7YP80</accession>
<dbReference type="PANTHER" id="PTHR42734:SF18">
    <property type="entry name" value="VITAMIN B12 IMPORT ATP-BINDING PROTEIN BTUD"/>
    <property type="match status" value="1"/>
</dbReference>
<feature type="binding site" evidence="8">
    <location>
        <begin position="30"/>
        <end position="37"/>
    </location>
    <ligand>
        <name>ATP</name>
        <dbReference type="ChEBI" id="CHEBI:30616"/>
    </ligand>
</feature>
<evidence type="ECO:0000313" key="11">
    <source>
        <dbReference type="Proteomes" id="UP001199044"/>
    </source>
</evidence>
<keyword evidence="5 8" id="KW-0067">ATP-binding</keyword>
<evidence type="ECO:0000256" key="7">
    <source>
        <dbReference type="ARBA" id="ARBA00023136"/>
    </source>
</evidence>
<evidence type="ECO:0000256" key="6">
    <source>
        <dbReference type="ARBA" id="ARBA00022967"/>
    </source>
</evidence>
<dbReference type="EMBL" id="JAIWIU010000107">
    <property type="protein sequence ID" value="MCA2017489.1"/>
    <property type="molecule type" value="Genomic_DNA"/>
</dbReference>
<dbReference type="NCBIfam" id="NF002981">
    <property type="entry name" value="PRK03695.1"/>
    <property type="match status" value="1"/>
</dbReference>